<evidence type="ECO:0000256" key="6">
    <source>
        <dbReference type="ARBA" id="ARBA00045074"/>
    </source>
</evidence>
<evidence type="ECO:0000256" key="2">
    <source>
        <dbReference type="ARBA" id="ARBA00005568"/>
    </source>
</evidence>
<keyword evidence="5" id="KW-0670">Pyruvate</keyword>
<comment type="catalytic activity">
    <reaction evidence="6">
        <text>D-glyceraldehyde + pyruvate = 2-dehydro-3-deoxy-L-galactonate</text>
        <dbReference type="Rhea" id="RHEA:80055"/>
        <dbReference type="ChEBI" id="CHEBI:15361"/>
        <dbReference type="ChEBI" id="CHEBI:17378"/>
        <dbReference type="ChEBI" id="CHEBI:75545"/>
    </reaction>
</comment>
<evidence type="ECO:0000256" key="4">
    <source>
        <dbReference type="ARBA" id="ARBA00023239"/>
    </source>
</evidence>
<evidence type="ECO:0000256" key="7">
    <source>
        <dbReference type="ARBA" id="ARBA00068169"/>
    </source>
</evidence>
<dbReference type="InterPro" id="IPR015813">
    <property type="entry name" value="Pyrv/PenolPyrv_kinase-like_dom"/>
</dbReference>
<dbReference type="FunFam" id="3.20.20.60:FF:000004">
    <property type="entry name" value="5-keto-4-deoxy-D-glucarate aldolase"/>
    <property type="match status" value="1"/>
</dbReference>
<dbReference type="InterPro" id="IPR050251">
    <property type="entry name" value="HpcH-HpaI_aldolase"/>
</dbReference>
<dbReference type="PANTHER" id="PTHR30502:SF0">
    <property type="entry name" value="PHOSPHOENOLPYRUVATE CARBOXYLASE FAMILY PROTEIN"/>
    <property type="match status" value="1"/>
</dbReference>
<dbReference type="InterPro" id="IPR040442">
    <property type="entry name" value="Pyrv_kinase-like_dom_sf"/>
</dbReference>
<dbReference type="EMBL" id="FOQH01000007">
    <property type="protein sequence ID" value="SFI52063.1"/>
    <property type="molecule type" value="Genomic_DNA"/>
</dbReference>
<evidence type="ECO:0000256" key="1">
    <source>
        <dbReference type="ARBA" id="ARBA00001968"/>
    </source>
</evidence>
<sequence>MTEFALPRNAFKAKLAARKDPVLGLWLMLGADASTELLADAGFDYVLVDGEHSPLDIDLMRRQIAAAERGASSVVVRPPVNEAWILKQLADAGAQSFIIPMVDTAEQAEAAVQACLYPPQGIRGAAGVVRAARYGRIPGYLTKANAEICVVPQVETLTAVENIEAICAVEGVDAIFIGPSDLSASMGFTGRPGAPEVDEVIRSSIARIHACGKPACTLGFDEATVAKYLGMGADMVAVGSDVTLLLRGAAELLAKHR</sequence>
<dbReference type="GO" id="GO:0005737">
    <property type="term" value="C:cytoplasm"/>
    <property type="evidence" value="ECO:0007669"/>
    <property type="project" value="UniProtKB-ARBA"/>
</dbReference>
<comment type="similarity">
    <text evidence="2">Belongs to the HpcH/HpaI aldolase family.</text>
</comment>
<dbReference type="RefSeq" id="WP_218161060.1">
    <property type="nucleotide sequence ID" value="NZ_FOQH01000007.1"/>
</dbReference>
<gene>
    <name evidence="9" type="ORF">SAMN05216258_107246</name>
</gene>
<reference evidence="9 10" key="1">
    <citation type="submission" date="2016-10" db="EMBL/GenBank/DDBJ databases">
        <authorList>
            <person name="de Groot N.N."/>
        </authorList>
    </citation>
    <scope>NUCLEOTIDE SEQUENCE [LARGE SCALE GENOMIC DNA]</scope>
    <source>
        <strain evidence="9 10">CGMCC 1.11030</strain>
    </source>
</reference>
<proteinExistence type="inferred from homology"/>
<comment type="cofactor">
    <cofactor evidence="1">
        <name>a divalent metal cation</name>
        <dbReference type="ChEBI" id="CHEBI:60240"/>
    </cofactor>
</comment>
<dbReference type="InterPro" id="IPR005000">
    <property type="entry name" value="Aldolase/citrate-lyase_domain"/>
</dbReference>
<dbReference type="PANTHER" id="PTHR30502">
    <property type="entry name" value="2-KETO-3-DEOXY-L-RHAMNONATE ALDOLASE"/>
    <property type="match status" value="1"/>
</dbReference>
<keyword evidence="3" id="KW-0479">Metal-binding</keyword>
<dbReference type="GO" id="GO:0046872">
    <property type="term" value="F:metal ion binding"/>
    <property type="evidence" value="ECO:0007669"/>
    <property type="project" value="UniProtKB-KW"/>
</dbReference>
<dbReference type="Pfam" id="PF03328">
    <property type="entry name" value="HpcH_HpaI"/>
    <property type="match status" value="1"/>
</dbReference>
<dbReference type="GO" id="GO:0016832">
    <property type="term" value="F:aldehyde-lyase activity"/>
    <property type="evidence" value="ECO:0007669"/>
    <property type="project" value="UniProtKB-ARBA"/>
</dbReference>
<name>A0A1I3IW37_9RHOB</name>
<evidence type="ECO:0000313" key="9">
    <source>
        <dbReference type="EMBL" id="SFI52063.1"/>
    </source>
</evidence>
<keyword evidence="4" id="KW-0456">Lyase</keyword>
<dbReference type="STRING" id="1114924.SAMN05216258_107246"/>
<accession>A0A1I3IW37</accession>
<protein>
    <recommendedName>
        <fullName evidence="7">Hydroxypyruvate/pyruvate aldolase</fullName>
    </recommendedName>
</protein>
<evidence type="ECO:0000256" key="5">
    <source>
        <dbReference type="ARBA" id="ARBA00023317"/>
    </source>
</evidence>
<feature type="domain" description="HpcH/HpaI aldolase/citrate lyase" evidence="8">
    <location>
        <begin position="24"/>
        <end position="246"/>
    </location>
</feature>
<evidence type="ECO:0000313" key="10">
    <source>
        <dbReference type="Proteomes" id="UP000199377"/>
    </source>
</evidence>
<dbReference type="Proteomes" id="UP000199377">
    <property type="component" value="Unassembled WGS sequence"/>
</dbReference>
<evidence type="ECO:0000259" key="8">
    <source>
        <dbReference type="Pfam" id="PF03328"/>
    </source>
</evidence>
<evidence type="ECO:0000256" key="3">
    <source>
        <dbReference type="ARBA" id="ARBA00022723"/>
    </source>
</evidence>
<dbReference type="AlphaFoldDB" id="A0A1I3IW37"/>
<dbReference type="SUPFAM" id="SSF51621">
    <property type="entry name" value="Phosphoenolpyruvate/pyruvate domain"/>
    <property type="match status" value="1"/>
</dbReference>
<keyword evidence="10" id="KW-1185">Reference proteome</keyword>
<dbReference type="Gene3D" id="3.20.20.60">
    <property type="entry name" value="Phosphoenolpyruvate-binding domains"/>
    <property type="match status" value="1"/>
</dbReference>
<organism evidence="9 10">
    <name type="scientific">Albimonas pacifica</name>
    <dbReference type="NCBI Taxonomy" id="1114924"/>
    <lineage>
        <taxon>Bacteria</taxon>
        <taxon>Pseudomonadati</taxon>
        <taxon>Pseudomonadota</taxon>
        <taxon>Alphaproteobacteria</taxon>
        <taxon>Rhodobacterales</taxon>
        <taxon>Paracoccaceae</taxon>
        <taxon>Albimonas</taxon>
    </lineage>
</organism>